<dbReference type="InterPro" id="IPR001789">
    <property type="entry name" value="Sig_transdc_resp-reg_receiver"/>
</dbReference>
<dbReference type="SMART" id="SM00448">
    <property type="entry name" value="REC"/>
    <property type="match status" value="1"/>
</dbReference>
<gene>
    <name evidence="4" type="ORF">D0Y50_09145</name>
</gene>
<feature type="modified residue" description="4-aspartylphosphate" evidence="1">
    <location>
        <position position="54"/>
    </location>
</feature>
<feature type="region of interest" description="Disordered" evidence="2">
    <location>
        <begin position="546"/>
        <end position="565"/>
    </location>
</feature>
<keyword evidence="1" id="KW-0597">Phosphoprotein</keyword>
<dbReference type="KEGG" id="salm:D0Y50_09145"/>
<keyword evidence="5" id="KW-1185">Reference proteome</keyword>
<evidence type="ECO:0000313" key="5">
    <source>
        <dbReference type="Proteomes" id="UP000262073"/>
    </source>
</evidence>
<dbReference type="Gene3D" id="3.40.50.2300">
    <property type="match status" value="1"/>
</dbReference>
<dbReference type="InterPro" id="IPR011990">
    <property type="entry name" value="TPR-like_helical_dom_sf"/>
</dbReference>
<dbReference type="GO" id="GO:0000160">
    <property type="term" value="P:phosphorelay signal transduction system"/>
    <property type="evidence" value="ECO:0007669"/>
    <property type="project" value="InterPro"/>
</dbReference>
<evidence type="ECO:0000313" key="4">
    <source>
        <dbReference type="EMBL" id="AXR06515.1"/>
    </source>
</evidence>
<organism evidence="4 5">
    <name type="scientific">Salinimonas sediminis</name>
    <dbReference type="NCBI Taxonomy" id="2303538"/>
    <lineage>
        <taxon>Bacteria</taxon>
        <taxon>Pseudomonadati</taxon>
        <taxon>Pseudomonadota</taxon>
        <taxon>Gammaproteobacteria</taxon>
        <taxon>Alteromonadales</taxon>
        <taxon>Alteromonadaceae</taxon>
        <taxon>Alteromonas/Salinimonas group</taxon>
        <taxon>Salinimonas</taxon>
    </lineage>
</organism>
<evidence type="ECO:0000259" key="3">
    <source>
        <dbReference type="PROSITE" id="PS50110"/>
    </source>
</evidence>
<dbReference type="EMBL" id="CP031769">
    <property type="protein sequence ID" value="AXR06515.1"/>
    <property type="molecule type" value="Genomic_DNA"/>
</dbReference>
<evidence type="ECO:0000256" key="1">
    <source>
        <dbReference type="PROSITE-ProRule" id="PRU00169"/>
    </source>
</evidence>
<name>A0A346NLV8_9ALTE</name>
<evidence type="ECO:0000256" key="2">
    <source>
        <dbReference type="SAM" id="MobiDB-lite"/>
    </source>
</evidence>
<sequence>MSYRLAIVEDNASARATLRSHLLSLGLFDISSFSNGNELKSALRKQNFEILLLDFHLGEGRNGVEWLQLLRNEQFIKPSTGIIFITCDRLPQTIGQIIDCQPDLLLIKPYNMHSLSRGLKHYVAYRGFVRDALYALDKDDTEQALSLLQRQLESTVPPRLRNDILKLKAQLLFDIGNIPRARALYDTILLESDKVLWAQWGKVKCHYVEGNWFACKDALSEMVSSQLARDKAFEWLAGLCFEQEAYSQAEFYLDHIKTSALSVPATRLKSLTYQKQHRIIEGIELLQKKRDANQSARDKFHEFTFELAEFYLSIAEQQPLTNRIESLSQARKLIGIAGRTLSDPQSVQKRDVLMAYTALLNNQSDKAAELMQGDSTLQFQRTDAGTLVTAAKVYGGVGQPQKAREMLALAHARNQTNLDLSDQITHQQSLTLTEQKMGLAAEQAFELNDTGTRLFVQQQYLQAMYYFYQAYRLLPGTAAFGLNLLQCMVQANHPAYRTFTVVALLENMSEAALSGNNQQRLAQLRQKVAENKHLYASAKVLDIADTDTSTEPAHPVKTDSAGSAS</sequence>
<dbReference type="PROSITE" id="PS50110">
    <property type="entry name" value="RESPONSE_REGULATORY"/>
    <property type="match status" value="1"/>
</dbReference>
<dbReference type="Proteomes" id="UP000262073">
    <property type="component" value="Chromosome"/>
</dbReference>
<accession>A0A346NLV8</accession>
<dbReference type="Gene3D" id="1.25.40.10">
    <property type="entry name" value="Tetratricopeptide repeat domain"/>
    <property type="match status" value="1"/>
</dbReference>
<dbReference type="OrthoDB" id="6377838at2"/>
<dbReference type="Pfam" id="PF00072">
    <property type="entry name" value="Response_reg"/>
    <property type="match status" value="1"/>
</dbReference>
<dbReference type="AlphaFoldDB" id="A0A346NLV8"/>
<dbReference type="InterPro" id="IPR011006">
    <property type="entry name" value="CheY-like_superfamily"/>
</dbReference>
<reference evidence="4 5" key="1">
    <citation type="submission" date="2018-08" db="EMBL/GenBank/DDBJ databases">
        <title>Salinimonas sediminis sp. nov., a piezophilic bacterium isolated from a deep-sea sediment sample from the New Britain Trench.</title>
        <authorList>
            <person name="Cao J."/>
        </authorList>
    </citation>
    <scope>NUCLEOTIDE SEQUENCE [LARGE SCALE GENOMIC DNA]</scope>
    <source>
        <strain evidence="4 5">N102</strain>
    </source>
</reference>
<dbReference type="SUPFAM" id="SSF48452">
    <property type="entry name" value="TPR-like"/>
    <property type="match status" value="1"/>
</dbReference>
<protein>
    <submittedName>
        <fullName evidence="4">Response regulator</fullName>
    </submittedName>
</protein>
<feature type="domain" description="Response regulatory" evidence="3">
    <location>
        <begin position="4"/>
        <end position="123"/>
    </location>
</feature>
<proteinExistence type="predicted"/>
<dbReference type="SUPFAM" id="SSF52172">
    <property type="entry name" value="CheY-like"/>
    <property type="match status" value="1"/>
</dbReference>
<dbReference type="RefSeq" id="WP_117316573.1">
    <property type="nucleotide sequence ID" value="NZ_CP031769.1"/>
</dbReference>